<evidence type="ECO:0000256" key="1">
    <source>
        <dbReference type="ARBA" id="ARBA00010266"/>
    </source>
</evidence>
<dbReference type="eggNOG" id="COG5263">
    <property type="taxonomic scope" value="Bacteria"/>
</dbReference>
<dbReference type="Proteomes" id="UP000051999">
    <property type="component" value="Unassembled WGS sequence"/>
</dbReference>
<dbReference type="EMBL" id="AZFF01000039">
    <property type="protein sequence ID" value="KRL52473.1"/>
    <property type="molecule type" value="Genomic_DNA"/>
</dbReference>
<keyword evidence="2" id="KW-0378">Hydrolase</keyword>
<dbReference type="PANTHER" id="PTHR33308">
    <property type="entry name" value="PEPTIDOGLYCAN HYDROLASE FLGJ"/>
    <property type="match status" value="1"/>
</dbReference>
<protein>
    <submittedName>
        <fullName evidence="4">Mannosyl-glycoprotein endo-beta-N-acetylglucosamidase</fullName>
    </submittedName>
</protein>
<sequence>MPRTKTWNFYDYGTYHIVKNDYRQNNGVQYYFTGDGSIATGWQSINNDLVYFDGSTYHKVIALSDLGSNLSSTQKYFFESVIPGAIAGWHEYGVIPSITIAQAIIESGWGQSYLSTAAHNLFGIKGTYNGNSITLPTQEYNGYQYVTIYAAFRAYDNNSESIQDHGAFLKYNSRYNNLLGDSNYVSVANKIRLDGYATDPAYSTSLISMVQTYGLNILDALQ</sequence>
<dbReference type="InterPro" id="IPR051056">
    <property type="entry name" value="Glycosyl_Hydrolase_73"/>
</dbReference>
<dbReference type="PATRIC" id="fig|1114972.6.peg.1967"/>
<dbReference type="SMART" id="SM00047">
    <property type="entry name" value="LYZ2"/>
    <property type="match status" value="1"/>
</dbReference>
<dbReference type="AlphaFoldDB" id="A0A0R1R6Z2"/>
<dbReference type="Gene3D" id="2.10.270.10">
    <property type="entry name" value="Cholin Binding"/>
    <property type="match status" value="1"/>
</dbReference>
<dbReference type="PANTHER" id="PTHR33308:SF9">
    <property type="entry name" value="PEPTIDOGLYCAN HYDROLASE FLGJ"/>
    <property type="match status" value="1"/>
</dbReference>
<gene>
    <name evidence="4" type="ORF">FD35_GL001927</name>
</gene>
<feature type="domain" description="Mannosyl-glycoprotein endo-beta-N-acetylglucosamidase-like" evidence="3">
    <location>
        <begin position="65"/>
        <end position="219"/>
    </location>
</feature>
<evidence type="ECO:0000256" key="2">
    <source>
        <dbReference type="ARBA" id="ARBA00022801"/>
    </source>
</evidence>
<comment type="similarity">
    <text evidence="1">Belongs to the glycosyl hydrolase 73 family.</text>
</comment>
<accession>A0A0R1R6Z2</accession>
<comment type="caution">
    <text evidence="4">The sequence shown here is derived from an EMBL/GenBank/DDBJ whole genome shotgun (WGS) entry which is preliminary data.</text>
</comment>
<name>A0A0R1R6Z2_9LACO</name>
<dbReference type="SUPFAM" id="SSF69360">
    <property type="entry name" value="Cell wall binding repeat"/>
    <property type="match status" value="1"/>
</dbReference>
<dbReference type="InterPro" id="IPR002901">
    <property type="entry name" value="MGlyc_endo_b_GlcNAc-like_dom"/>
</dbReference>
<dbReference type="GO" id="GO:0004040">
    <property type="term" value="F:amidase activity"/>
    <property type="evidence" value="ECO:0007669"/>
    <property type="project" value="InterPro"/>
</dbReference>
<dbReference type="eggNOG" id="COG1705">
    <property type="taxonomic scope" value="Bacteria"/>
</dbReference>
<proteinExistence type="inferred from homology"/>
<dbReference type="Pfam" id="PF01832">
    <property type="entry name" value="Glucosaminidase"/>
    <property type="match status" value="1"/>
</dbReference>
<dbReference type="Gene3D" id="4.10.80.30">
    <property type="entry name" value="DNA polymerase, domain 6"/>
    <property type="match status" value="1"/>
</dbReference>
<dbReference type="STRING" id="1114972.FD35_GL001927"/>
<evidence type="ECO:0000259" key="3">
    <source>
        <dbReference type="SMART" id="SM00047"/>
    </source>
</evidence>
<reference evidence="4 5" key="1">
    <citation type="journal article" date="2015" name="Genome Announc.">
        <title>Expanding the biotechnology potential of lactobacilli through comparative genomics of 213 strains and associated genera.</title>
        <authorList>
            <person name="Sun Z."/>
            <person name="Harris H.M."/>
            <person name="McCann A."/>
            <person name="Guo C."/>
            <person name="Argimon S."/>
            <person name="Zhang W."/>
            <person name="Yang X."/>
            <person name="Jeffery I.B."/>
            <person name="Cooney J.C."/>
            <person name="Kagawa T.F."/>
            <person name="Liu W."/>
            <person name="Song Y."/>
            <person name="Salvetti E."/>
            <person name="Wrobel A."/>
            <person name="Rasinkangas P."/>
            <person name="Parkhill J."/>
            <person name="Rea M.C."/>
            <person name="O'Sullivan O."/>
            <person name="Ritari J."/>
            <person name="Douillard F.P."/>
            <person name="Paul Ross R."/>
            <person name="Yang R."/>
            <person name="Briner A.E."/>
            <person name="Felis G.E."/>
            <person name="de Vos W.M."/>
            <person name="Barrangou R."/>
            <person name="Klaenhammer T.R."/>
            <person name="Caufield P.W."/>
            <person name="Cui Y."/>
            <person name="Zhang H."/>
            <person name="O'Toole P.W."/>
        </authorList>
    </citation>
    <scope>NUCLEOTIDE SEQUENCE [LARGE SCALE GENOMIC DNA]</scope>
    <source>
        <strain evidence="4 5">DSM 15814</strain>
    </source>
</reference>
<organism evidence="4 5">
    <name type="scientific">Furfurilactobacillus rossiae DSM 15814</name>
    <dbReference type="NCBI Taxonomy" id="1114972"/>
    <lineage>
        <taxon>Bacteria</taxon>
        <taxon>Bacillati</taxon>
        <taxon>Bacillota</taxon>
        <taxon>Bacilli</taxon>
        <taxon>Lactobacillales</taxon>
        <taxon>Lactobacillaceae</taxon>
        <taxon>Furfurilactobacillus</taxon>
    </lineage>
</organism>
<evidence type="ECO:0000313" key="4">
    <source>
        <dbReference type="EMBL" id="KRL52473.1"/>
    </source>
</evidence>
<keyword evidence="5" id="KW-1185">Reference proteome</keyword>
<evidence type="ECO:0000313" key="5">
    <source>
        <dbReference type="Proteomes" id="UP000051999"/>
    </source>
</evidence>
<dbReference type="Gene3D" id="1.10.530.10">
    <property type="match status" value="1"/>
</dbReference>
<dbReference type="PRINTS" id="PR01002">
    <property type="entry name" value="FLGFLGJ"/>
</dbReference>